<dbReference type="Proteomes" id="UP001216390">
    <property type="component" value="Chromosome"/>
</dbReference>
<dbReference type="InterPro" id="IPR036565">
    <property type="entry name" value="Mur-like_cat_sf"/>
</dbReference>
<dbReference type="InterPro" id="IPR000713">
    <property type="entry name" value="Mur_ligase_N"/>
</dbReference>
<dbReference type="PANTHER" id="PTHR43445:SF3">
    <property type="entry name" value="UDP-N-ACETYLMURAMATE--L-ALANINE LIGASE"/>
    <property type="match status" value="1"/>
</dbReference>
<dbReference type="GO" id="GO:0071555">
    <property type="term" value="P:cell wall organization"/>
    <property type="evidence" value="ECO:0007669"/>
    <property type="project" value="UniProtKB-KW"/>
</dbReference>
<evidence type="ECO:0000256" key="8">
    <source>
        <dbReference type="ARBA" id="ARBA00022840"/>
    </source>
</evidence>
<dbReference type="EC" id="6.3.2.8" evidence="3 14"/>
<evidence type="ECO:0000259" key="16">
    <source>
        <dbReference type="Pfam" id="PF02875"/>
    </source>
</evidence>
<evidence type="ECO:0000259" key="17">
    <source>
        <dbReference type="Pfam" id="PF08245"/>
    </source>
</evidence>
<evidence type="ECO:0000256" key="12">
    <source>
        <dbReference type="ARBA" id="ARBA00023316"/>
    </source>
</evidence>
<dbReference type="InterPro" id="IPR050061">
    <property type="entry name" value="MurCDEF_pg_biosynth"/>
</dbReference>
<dbReference type="GO" id="GO:0008360">
    <property type="term" value="P:regulation of cell shape"/>
    <property type="evidence" value="ECO:0007669"/>
    <property type="project" value="UniProtKB-KW"/>
</dbReference>
<dbReference type="GO" id="GO:0005737">
    <property type="term" value="C:cytoplasm"/>
    <property type="evidence" value="ECO:0007669"/>
    <property type="project" value="UniProtKB-SubCell"/>
</dbReference>
<organism evidence="18 19">
    <name type="scientific">Iamia majanohamensis</name>
    <dbReference type="NCBI Taxonomy" id="467976"/>
    <lineage>
        <taxon>Bacteria</taxon>
        <taxon>Bacillati</taxon>
        <taxon>Actinomycetota</taxon>
        <taxon>Acidimicrobiia</taxon>
        <taxon>Acidimicrobiales</taxon>
        <taxon>Iamiaceae</taxon>
        <taxon>Iamia</taxon>
    </lineage>
</organism>
<evidence type="ECO:0000256" key="7">
    <source>
        <dbReference type="ARBA" id="ARBA00022741"/>
    </source>
</evidence>
<feature type="domain" description="Mur ligase C-terminal" evidence="16">
    <location>
        <begin position="316"/>
        <end position="447"/>
    </location>
</feature>
<evidence type="ECO:0000256" key="6">
    <source>
        <dbReference type="ARBA" id="ARBA00022618"/>
    </source>
</evidence>
<dbReference type="HAMAP" id="MF_00046">
    <property type="entry name" value="MurC"/>
    <property type="match status" value="1"/>
</dbReference>
<dbReference type="Gene3D" id="3.40.50.720">
    <property type="entry name" value="NAD(P)-binding Rossmann-like Domain"/>
    <property type="match status" value="1"/>
</dbReference>
<dbReference type="GO" id="GO:0051301">
    <property type="term" value="P:cell division"/>
    <property type="evidence" value="ECO:0007669"/>
    <property type="project" value="UniProtKB-KW"/>
</dbReference>
<dbReference type="Gene3D" id="3.90.190.20">
    <property type="entry name" value="Mur ligase, C-terminal domain"/>
    <property type="match status" value="1"/>
</dbReference>
<dbReference type="SUPFAM" id="SSF51984">
    <property type="entry name" value="MurCD N-terminal domain"/>
    <property type="match status" value="1"/>
</dbReference>
<dbReference type="SUPFAM" id="SSF53244">
    <property type="entry name" value="MurD-like peptide ligases, peptide-binding domain"/>
    <property type="match status" value="1"/>
</dbReference>
<proteinExistence type="inferred from homology"/>
<evidence type="ECO:0000256" key="4">
    <source>
        <dbReference type="ARBA" id="ARBA00022490"/>
    </source>
</evidence>
<evidence type="ECO:0000256" key="1">
    <source>
        <dbReference type="ARBA" id="ARBA00004496"/>
    </source>
</evidence>
<feature type="domain" description="Mur ligase N-terminal catalytic" evidence="15">
    <location>
        <begin position="17"/>
        <end position="114"/>
    </location>
</feature>
<gene>
    <name evidence="14 18" type="primary">murC</name>
    <name evidence="18" type="ORF">PO878_11995</name>
</gene>
<name>A0AAE9Y3L8_9ACTN</name>
<dbReference type="Pfam" id="PF01225">
    <property type="entry name" value="Mur_ligase"/>
    <property type="match status" value="1"/>
</dbReference>
<protein>
    <recommendedName>
        <fullName evidence="3 14">UDP-N-acetylmuramate--L-alanine ligase</fullName>
        <ecNumber evidence="3 14">6.3.2.8</ecNumber>
    </recommendedName>
    <alternativeName>
        <fullName evidence="14">UDP-N-acetylmuramoyl-L-alanine synthetase</fullName>
    </alternativeName>
</protein>
<dbReference type="AlphaFoldDB" id="A0AAE9Y3L8"/>
<dbReference type="SUPFAM" id="SSF53623">
    <property type="entry name" value="MurD-like peptide ligases, catalytic domain"/>
    <property type="match status" value="1"/>
</dbReference>
<sequence length="467" mass="47975">MAEGAPPPLDLAAGRLHVHVVGVGGVGMRPLASVLASMGHRVTGSDMKPSAGLERLVAQGVEVHVGHTPGHVEGADVVAVSTAIPESNREVRAARQLGIPVAHRREVLAAITRVRRTLAVSGTHGKTTTTTMLALILQEAGLSPSFIIGGDVNSLGSGAAWDAGDLFVVEADESDGTFTELDAEVAVITNVEADHLDHWGDLAAIEAAFDRFAAAAATTVVCVDEPHAAALAARHGSTTYGTAEGADFRIVDVQVDRVGTRFSVVHGDELLGPVEMPIPGLHNARNATAALVAARLVGAPTEAAVHALAHYAGVARRYQFRGTLDGITLVDDYAHNPGKVAAAVATAAQGGWGRVVAVFQPHRYSRTEDLGADFADSFVGADLVVVTAIDGAGEQPRPGVTGQLVADAVARAHPGLAVTHVPERDAVLDLLAAELRDGDLCLTLGAGDITTLPDDLLARLAAGGARG</sequence>
<dbReference type="PANTHER" id="PTHR43445">
    <property type="entry name" value="UDP-N-ACETYLMURAMATE--L-ALANINE LIGASE-RELATED"/>
    <property type="match status" value="1"/>
</dbReference>
<comment type="pathway">
    <text evidence="2 14">Cell wall biogenesis; peptidoglycan biosynthesis.</text>
</comment>
<dbReference type="InterPro" id="IPR036615">
    <property type="entry name" value="Mur_ligase_C_dom_sf"/>
</dbReference>
<evidence type="ECO:0000256" key="2">
    <source>
        <dbReference type="ARBA" id="ARBA00004752"/>
    </source>
</evidence>
<dbReference type="InterPro" id="IPR004101">
    <property type="entry name" value="Mur_ligase_C"/>
</dbReference>
<evidence type="ECO:0000256" key="14">
    <source>
        <dbReference type="HAMAP-Rule" id="MF_00046"/>
    </source>
</evidence>
<keyword evidence="8 14" id="KW-0067">ATP-binding</keyword>
<evidence type="ECO:0000256" key="10">
    <source>
        <dbReference type="ARBA" id="ARBA00022984"/>
    </source>
</evidence>
<dbReference type="KEGG" id="ima:PO878_11995"/>
<feature type="domain" description="Mur ligase central" evidence="17">
    <location>
        <begin position="120"/>
        <end position="294"/>
    </location>
</feature>
<dbReference type="Pfam" id="PF02875">
    <property type="entry name" value="Mur_ligase_C"/>
    <property type="match status" value="1"/>
</dbReference>
<evidence type="ECO:0000256" key="5">
    <source>
        <dbReference type="ARBA" id="ARBA00022598"/>
    </source>
</evidence>
<reference evidence="18" key="1">
    <citation type="submission" date="2023-01" db="EMBL/GenBank/DDBJ databases">
        <title>The diversity of Class Acidimicrobiia in South China Sea sediment environments and the proposal of Iamia marina sp. nov., a novel species of the genus Iamia.</title>
        <authorList>
            <person name="He Y."/>
            <person name="Tian X."/>
        </authorList>
    </citation>
    <scope>NUCLEOTIDE SEQUENCE</scope>
    <source>
        <strain evidence="18">DSM 19957</strain>
    </source>
</reference>
<dbReference type="EMBL" id="CP116942">
    <property type="protein sequence ID" value="WCO65220.1"/>
    <property type="molecule type" value="Genomic_DNA"/>
</dbReference>
<dbReference type="Gene3D" id="3.40.1190.10">
    <property type="entry name" value="Mur-like, catalytic domain"/>
    <property type="match status" value="1"/>
</dbReference>
<keyword evidence="4 14" id="KW-0963">Cytoplasm</keyword>
<keyword evidence="12 14" id="KW-0961">Cell wall biogenesis/degradation</keyword>
<evidence type="ECO:0000313" key="18">
    <source>
        <dbReference type="EMBL" id="WCO65220.1"/>
    </source>
</evidence>
<feature type="binding site" evidence="14">
    <location>
        <begin position="122"/>
        <end position="128"/>
    </location>
    <ligand>
        <name>ATP</name>
        <dbReference type="ChEBI" id="CHEBI:30616"/>
    </ligand>
</feature>
<comment type="function">
    <text evidence="14">Cell wall formation.</text>
</comment>
<evidence type="ECO:0000256" key="11">
    <source>
        <dbReference type="ARBA" id="ARBA00023306"/>
    </source>
</evidence>
<evidence type="ECO:0000256" key="13">
    <source>
        <dbReference type="ARBA" id="ARBA00047833"/>
    </source>
</evidence>
<keyword evidence="5 14" id="KW-0436">Ligase</keyword>
<keyword evidence="9 14" id="KW-0133">Cell shape</keyword>
<comment type="catalytic activity">
    <reaction evidence="13 14">
        <text>UDP-N-acetyl-alpha-D-muramate + L-alanine + ATP = UDP-N-acetyl-alpha-D-muramoyl-L-alanine + ADP + phosphate + H(+)</text>
        <dbReference type="Rhea" id="RHEA:23372"/>
        <dbReference type="ChEBI" id="CHEBI:15378"/>
        <dbReference type="ChEBI" id="CHEBI:30616"/>
        <dbReference type="ChEBI" id="CHEBI:43474"/>
        <dbReference type="ChEBI" id="CHEBI:57972"/>
        <dbReference type="ChEBI" id="CHEBI:70757"/>
        <dbReference type="ChEBI" id="CHEBI:83898"/>
        <dbReference type="ChEBI" id="CHEBI:456216"/>
        <dbReference type="EC" id="6.3.2.8"/>
    </reaction>
</comment>
<evidence type="ECO:0000313" key="19">
    <source>
        <dbReference type="Proteomes" id="UP001216390"/>
    </source>
</evidence>
<evidence type="ECO:0000256" key="9">
    <source>
        <dbReference type="ARBA" id="ARBA00022960"/>
    </source>
</evidence>
<keyword evidence="11 14" id="KW-0131">Cell cycle</keyword>
<evidence type="ECO:0000256" key="3">
    <source>
        <dbReference type="ARBA" id="ARBA00012211"/>
    </source>
</evidence>
<accession>A0AAE9Y3L8</accession>
<evidence type="ECO:0000259" key="15">
    <source>
        <dbReference type="Pfam" id="PF01225"/>
    </source>
</evidence>
<dbReference type="GO" id="GO:0005524">
    <property type="term" value="F:ATP binding"/>
    <property type="evidence" value="ECO:0007669"/>
    <property type="project" value="UniProtKB-UniRule"/>
</dbReference>
<keyword evidence="19" id="KW-1185">Reference proteome</keyword>
<dbReference type="Pfam" id="PF08245">
    <property type="entry name" value="Mur_ligase_M"/>
    <property type="match status" value="1"/>
</dbReference>
<comment type="similarity">
    <text evidence="14">Belongs to the MurCDEF family.</text>
</comment>
<dbReference type="NCBIfam" id="TIGR01082">
    <property type="entry name" value="murC"/>
    <property type="match status" value="1"/>
</dbReference>
<dbReference type="GO" id="GO:0009252">
    <property type="term" value="P:peptidoglycan biosynthetic process"/>
    <property type="evidence" value="ECO:0007669"/>
    <property type="project" value="UniProtKB-UniRule"/>
</dbReference>
<comment type="subcellular location">
    <subcellularLocation>
        <location evidence="1 14">Cytoplasm</location>
    </subcellularLocation>
</comment>
<dbReference type="RefSeq" id="WP_272734745.1">
    <property type="nucleotide sequence ID" value="NZ_CP116942.1"/>
</dbReference>
<keyword evidence="10 14" id="KW-0573">Peptidoglycan synthesis</keyword>
<dbReference type="InterPro" id="IPR013221">
    <property type="entry name" value="Mur_ligase_cen"/>
</dbReference>
<keyword evidence="7 14" id="KW-0547">Nucleotide-binding</keyword>
<dbReference type="InterPro" id="IPR005758">
    <property type="entry name" value="UDP-N-AcMur_Ala_ligase_MurC"/>
</dbReference>
<dbReference type="GO" id="GO:0008763">
    <property type="term" value="F:UDP-N-acetylmuramate-L-alanine ligase activity"/>
    <property type="evidence" value="ECO:0007669"/>
    <property type="project" value="UniProtKB-UniRule"/>
</dbReference>
<keyword evidence="6 14" id="KW-0132">Cell division</keyword>